<evidence type="ECO:0000313" key="1">
    <source>
        <dbReference type="EMBL" id="VDM54136.1"/>
    </source>
</evidence>
<dbReference type="WBParaSite" id="ACOC_0000255001-mRNA-1">
    <property type="protein sequence ID" value="ACOC_0000255001-mRNA-1"/>
    <property type="gene ID" value="ACOC_0000255001"/>
</dbReference>
<organism evidence="3">
    <name type="scientific">Angiostrongylus costaricensis</name>
    <name type="common">Nematode worm</name>
    <dbReference type="NCBI Taxonomy" id="334426"/>
    <lineage>
        <taxon>Eukaryota</taxon>
        <taxon>Metazoa</taxon>
        <taxon>Ecdysozoa</taxon>
        <taxon>Nematoda</taxon>
        <taxon>Chromadorea</taxon>
        <taxon>Rhabditida</taxon>
        <taxon>Rhabditina</taxon>
        <taxon>Rhabditomorpha</taxon>
        <taxon>Strongyloidea</taxon>
        <taxon>Metastrongylidae</taxon>
        <taxon>Angiostrongylus</taxon>
    </lineage>
</organism>
<evidence type="ECO:0000313" key="3">
    <source>
        <dbReference type="WBParaSite" id="ACOC_0000255001-mRNA-1"/>
    </source>
</evidence>
<dbReference type="InterPro" id="IPR021717">
    <property type="entry name" value="Nucleoporin_Nup160"/>
</dbReference>
<dbReference type="AlphaFoldDB" id="A0A0R3PEN1"/>
<reference evidence="1 2" key="2">
    <citation type="submission" date="2018-11" db="EMBL/GenBank/DDBJ databases">
        <authorList>
            <consortium name="Pathogen Informatics"/>
        </authorList>
    </citation>
    <scope>NUCLEOTIDE SEQUENCE [LARGE SCALE GENOMIC DNA]</scope>
    <source>
        <strain evidence="1 2">Costa Rica</strain>
    </source>
</reference>
<dbReference type="Proteomes" id="UP000267027">
    <property type="component" value="Unassembled WGS sequence"/>
</dbReference>
<evidence type="ECO:0000313" key="2">
    <source>
        <dbReference type="Proteomes" id="UP000267027"/>
    </source>
</evidence>
<dbReference type="EMBL" id="UYYA01000535">
    <property type="protein sequence ID" value="VDM54136.1"/>
    <property type="molecule type" value="Genomic_DNA"/>
</dbReference>
<dbReference type="PANTHER" id="PTHR21286:SF0">
    <property type="entry name" value="NUCLEAR PORE COMPLEX PROTEIN NUP160"/>
    <property type="match status" value="1"/>
</dbReference>
<dbReference type="GO" id="GO:0005643">
    <property type="term" value="C:nuclear pore"/>
    <property type="evidence" value="ECO:0007669"/>
    <property type="project" value="UniProtKB-ARBA"/>
</dbReference>
<keyword evidence="2" id="KW-1185">Reference proteome</keyword>
<accession>A0A0R3PEN1</accession>
<reference evidence="3" key="1">
    <citation type="submission" date="2017-02" db="UniProtKB">
        <authorList>
            <consortium name="WormBaseParasite"/>
        </authorList>
    </citation>
    <scope>IDENTIFICATION</scope>
</reference>
<dbReference type="STRING" id="334426.A0A0R3PEN1"/>
<proteinExistence type="predicted"/>
<name>A0A0R3PEN1_ANGCS</name>
<dbReference type="GO" id="GO:0017056">
    <property type="term" value="F:structural constituent of nuclear pore"/>
    <property type="evidence" value="ECO:0007669"/>
    <property type="project" value="TreeGrafter"/>
</dbReference>
<dbReference type="PANTHER" id="PTHR21286">
    <property type="entry name" value="NUCLEAR PORE COMPLEX PROTEIN NUP160"/>
    <property type="match status" value="1"/>
</dbReference>
<protein>
    <submittedName>
        <fullName evidence="3">Mab-21 domain-containing protein</fullName>
    </submittedName>
</protein>
<dbReference type="OrthoDB" id="5792595at2759"/>
<gene>
    <name evidence="1" type="ORF">ACOC_LOCUS2551</name>
</gene>
<sequence length="435" mass="50023">SCFLHIYEDICSTFYEVDCQAYFKIFFTCLDAPLHSINSNIRPSSGVCTFPPDSLFPDRFILRAIGQKLYLEERSLCRTVVNNTLCLDFSRTAILPGTSVALFEQGILCIVVPTQSTVHRFFAKLVFDPAEMTAKEVIFIVNGEVVLQRCERFTKSKCCFNLHLVVVFLAARAQYEYAFVLRTQTEQTPEILRRRRDALAVASMLLDLLPKEDRFLSFPQEVCFFFTILWILKYYRRYTGLNFRLIEEWIIANARVALLETGKVPPCEPKEIVENLISIKSYDVAFDVCRLNVVFGITTHCNVSMCDLLYAVTRESIMVDADQPNVPPSWVQVNQRHSEKVSQAEEKNHWSIVRGMMACVQRLWPADCRPLRAITRAFLSHNLPVPCWLDAEYARDIGGYLRCLIDYGAFSHAIKLATNSVDEETKKVCFVFHIY</sequence>